<feature type="transmembrane region" description="Helical" evidence="5">
    <location>
        <begin position="15"/>
        <end position="38"/>
    </location>
</feature>
<gene>
    <name evidence="7" type="ORF">K4H28_13835</name>
</gene>
<dbReference type="SUPFAM" id="SSF74653">
    <property type="entry name" value="TolA/TonB C-terminal domain"/>
    <property type="match status" value="1"/>
</dbReference>
<keyword evidence="8" id="KW-1185">Reference proteome</keyword>
<dbReference type="PROSITE" id="PS52015">
    <property type="entry name" value="TONB_CTD"/>
    <property type="match status" value="1"/>
</dbReference>
<comment type="subcellular location">
    <subcellularLocation>
        <location evidence="1">Membrane</location>
        <topology evidence="1">Single-pass membrane protein</topology>
    </subcellularLocation>
</comment>
<keyword evidence="2 5" id="KW-0812">Transmembrane</keyword>
<evidence type="ECO:0000313" key="7">
    <source>
        <dbReference type="EMBL" id="QZA77351.1"/>
    </source>
</evidence>
<dbReference type="RefSeq" id="WP_221005734.1">
    <property type="nucleotide sequence ID" value="NZ_CP081150.1"/>
</dbReference>
<proteinExistence type="predicted"/>
<organism evidence="7 8">
    <name type="scientific">Deefgea tanakiae</name>
    <dbReference type="NCBI Taxonomy" id="2865840"/>
    <lineage>
        <taxon>Bacteria</taxon>
        <taxon>Pseudomonadati</taxon>
        <taxon>Pseudomonadota</taxon>
        <taxon>Betaproteobacteria</taxon>
        <taxon>Neisseriales</taxon>
        <taxon>Chitinibacteraceae</taxon>
        <taxon>Deefgea</taxon>
    </lineage>
</organism>
<evidence type="ECO:0000313" key="8">
    <source>
        <dbReference type="Proteomes" id="UP000825679"/>
    </source>
</evidence>
<dbReference type="NCBIfam" id="TIGR01352">
    <property type="entry name" value="tonB_Cterm"/>
    <property type="match status" value="1"/>
</dbReference>
<keyword evidence="3 5" id="KW-1133">Transmembrane helix</keyword>
<dbReference type="InterPro" id="IPR037682">
    <property type="entry name" value="TonB_C"/>
</dbReference>
<name>A0ABX8Z464_9NEIS</name>
<keyword evidence="4 5" id="KW-0472">Membrane</keyword>
<evidence type="ECO:0000256" key="5">
    <source>
        <dbReference type="SAM" id="Phobius"/>
    </source>
</evidence>
<dbReference type="InterPro" id="IPR006260">
    <property type="entry name" value="TonB/TolA_C"/>
</dbReference>
<evidence type="ECO:0000259" key="6">
    <source>
        <dbReference type="PROSITE" id="PS52015"/>
    </source>
</evidence>
<dbReference type="Gene3D" id="3.30.1150.10">
    <property type="match status" value="1"/>
</dbReference>
<sequence>MSTVKQELKRDLPPLPVAALLSLGLHVIAFLLLLHGLLQVGKTTKPTQLAPLQVSLLGVKTNNKTDSATKTLSNSDKALKAPLESEYQPQKTSVATQITPIESEIAAPTVYWPRSQLSTQPQLQTTITLAYPEDFEHKQAHYETVLSVYINENGQVDRVEIEDPEFPESLAQSAISAFQAATYQPGAREHQAVKARIRIAISFDTFTAPNTQSETQSLGE</sequence>
<evidence type="ECO:0000256" key="2">
    <source>
        <dbReference type="ARBA" id="ARBA00022692"/>
    </source>
</evidence>
<dbReference type="EMBL" id="CP081150">
    <property type="protein sequence ID" value="QZA77351.1"/>
    <property type="molecule type" value="Genomic_DNA"/>
</dbReference>
<dbReference type="Proteomes" id="UP000825679">
    <property type="component" value="Chromosome"/>
</dbReference>
<protein>
    <submittedName>
        <fullName evidence="7">Energy transducer TonB</fullName>
    </submittedName>
</protein>
<evidence type="ECO:0000256" key="4">
    <source>
        <dbReference type="ARBA" id="ARBA00023136"/>
    </source>
</evidence>
<reference evidence="7 8" key="1">
    <citation type="submission" date="2021-08" db="EMBL/GenBank/DDBJ databases">
        <title>complete genome sequencing of Deefgea sp. D25.</title>
        <authorList>
            <person name="Bae J.-W."/>
            <person name="Gim D.-H."/>
        </authorList>
    </citation>
    <scope>NUCLEOTIDE SEQUENCE [LARGE SCALE GENOMIC DNA]</scope>
    <source>
        <strain evidence="7 8">D25</strain>
    </source>
</reference>
<evidence type="ECO:0000256" key="3">
    <source>
        <dbReference type="ARBA" id="ARBA00022989"/>
    </source>
</evidence>
<feature type="domain" description="TonB C-terminal" evidence="6">
    <location>
        <begin position="116"/>
        <end position="212"/>
    </location>
</feature>
<accession>A0ABX8Z464</accession>
<evidence type="ECO:0000256" key="1">
    <source>
        <dbReference type="ARBA" id="ARBA00004167"/>
    </source>
</evidence>
<dbReference type="Pfam" id="PF03544">
    <property type="entry name" value="TonB_C"/>
    <property type="match status" value="1"/>
</dbReference>